<dbReference type="InterPro" id="IPR027417">
    <property type="entry name" value="P-loop_NTPase"/>
</dbReference>
<evidence type="ECO:0000256" key="1">
    <source>
        <dbReference type="SAM" id="MobiDB-lite"/>
    </source>
</evidence>
<proteinExistence type="predicted"/>
<accession>A0A8B6HS78</accession>
<dbReference type="Gene3D" id="1.10.533.10">
    <property type="entry name" value="Death Domain, Fas"/>
    <property type="match status" value="2"/>
</dbReference>
<dbReference type="InterPro" id="IPR000488">
    <property type="entry name" value="Death_dom"/>
</dbReference>
<evidence type="ECO:0000259" key="3">
    <source>
        <dbReference type="PROSITE" id="PS50017"/>
    </source>
</evidence>
<dbReference type="GO" id="GO:0007165">
    <property type="term" value="P:signal transduction"/>
    <property type="evidence" value="ECO:0007669"/>
    <property type="project" value="InterPro"/>
</dbReference>
<feature type="region of interest" description="Disordered" evidence="1">
    <location>
        <begin position="1260"/>
        <end position="1283"/>
    </location>
</feature>
<dbReference type="OrthoDB" id="6094217at2759"/>
<organism evidence="4 5">
    <name type="scientific">Mytilus galloprovincialis</name>
    <name type="common">Mediterranean mussel</name>
    <dbReference type="NCBI Taxonomy" id="29158"/>
    <lineage>
        <taxon>Eukaryota</taxon>
        <taxon>Metazoa</taxon>
        <taxon>Spiralia</taxon>
        <taxon>Lophotrochozoa</taxon>
        <taxon>Mollusca</taxon>
        <taxon>Bivalvia</taxon>
        <taxon>Autobranchia</taxon>
        <taxon>Pteriomorphia</taxon>
        <taxon>Mytilida</taxon>
        <taxon>Mytiloidea</taxon>
        <taxon>Mytilidae</taxon>
        <taxon>Mytilinae</taxon>
        <taxon>Mytilus</taxon>
    </lineage>
</organism>
<dbReference type="SUPFAM" id="SSF47986">
    <property type="entry name" value="DEATH domain"/>
    <property type="match status" value="1"/>
</dbReference>
<evidence type="ECO:0000313" key="5">
    <source>
        <dbReference type="Proteomes" id="UP000596742"/>
    </source>
</evidence>
<reference evidence="4" key="1">
    <citation type="submission" date="2018-11" db="EMBL/GenBank/DDBJ databases">
        <authorList>
            <person name="Alioto T."/>
            <person name="Alioto T."/>
        </authorList>
    </citation>
    <scope>NUCLEOTIDE SEQUENCE</scope>
</reference>
<feature type="signal peptide" evidence="2">
    <location>
        <begin position="1"/>
        <end position="16"/>
    </location>
</feature>
<gene>
    <name evidence="4" type="ORF">MGAL_10B045184</name>
</gene>
<evidence type="ECO:0000313" key="4">
    <source>
        <dbReference type="EMBL" id="VDI83513.1"/>
    </source>
</evidence>
<sequence>MNYLLLIVVGIAVVKSSIFERETSLKTRLNVGEWDGFQTASAIHGLASTDENEMKAMLNQISTEDKAAYIQEMKKELNAIGGLFSKLRSVDWSKENAMCDKVMADERELLKEFYKLMSMLPHDEQLLASATCFAGLKSVNYDNPNELEVQREVFNKVDDCEEEFFKTLRNRIDGSSLNLDDADQVLNLLREIAASLSAVGETVAFSWNVFSKIIGPQYTPEDRGHNVMTKLIIGKPNLEILTRPSADTKQELCIAQVSTDLSKSNLQTRKKNTSFNSKASVSPEACVSQFKHSQSDKTTTPEIKKAASISLPQLKKIEAYAVHDDILKEVKSGQYKMKIAPSDLVDFGGQRSYDMTHQLFVQHGGTFVVMFDGSRDFQEPLTEYPTGDISNESIVKHWVNSILTYCVDDNDVMPKILFAATHSDLLPNDMQKKMHMQFVKKITEMFGTHEMKKHIVFEPVFFINGTDKNDQEIQNLTNHLVTVARNQPSWGLRRPMLWVPLELLIANMIKDNVHIVPKTHLAEANTMNKDLALSETQLDDFLLTQHALGKIMYFNQPDLNNFIILYPPALVNILRSFITDEIFWPKNETLTSILRTMRDTGKLYKRDLLKLWEQEQFIHHIPDDDYKEFIIQVLVHLDVLVLPKRYSDKSDKHIDYFLVPCTVKQKMPMSFRDDKSFADRTIALAYQIQKSSIPSALSFKLVGAVSGIWPIKEVNGRPLLYHSSAVLCVDSNTEFRIIVEETRVVVYLTNMSSMSYISPDIAASIQECLTVTLQAVLKFYLTSIGKNNKEVNLTNLFNVEVGETQEECPSNCQGLGQSDLTMSPSDQHLSRLAYQLDINSCKELMVHLGLQLSDWNDIEYSYTRMPHVIKFMALYSWRTKTRRGKPTKSFNDLLDAFKTMGDERHLLCKVFREDTHLLDIADTRLQEVPHDNVLKELPKNLGNCAIQLGVELEVSISSIEETLTRYPRDMYGQIEDILRKWKTEGEVKPTIYRLMLALERAHTGAYIDSLAVNPTVIPSQEEDIPDTETVDWAAAQAMDTTIKSLIKLSHAYQLAAEASKIAQANQKEGYDLRVRGAAVQKGDRVLVKIVAFDGKHKLADTWEDTPYVVIDQPNLDIPVFTVVKENGEGRTRNLHRNLLLPVGYIREETPTVIPKPVPRPRTRLQRTIAEHRTTSSESSDESSDESVDYFDVDYVLERTVDSEPTFTDEPAVDVTEPAQDAFIPLGDAQPEGNQGPEMETASGSASDIVGEVIPQEDTLVEQEEQPQELEMSPVPVRRSGRDRKPPAWISSGLYDISAIGTTSVGHTITEEHSKPTAEWQEKAEYITSLARTPLFSGLQREAALAILDIVNHH</sequence>
<comment type="caution">
    <text evidence="4">The sequence shown here is derived from an EMBL/GenBank/DDBJ whole genome shotgun (WGS) entry which is preliminary data.</text>
</comment>
<keyword evidence="2" id="KW-0732">Signal</keyword>
<feature type="domain" description="Death" evidence="3">
    <location>
        <begin position="947"/>
        <end position="1010"/>
    </location>
</feature>
<dbReference type="CDD" id="cd01670">
    <property type="entry name" value="Death"/>
    <property type="match status" value="1"/>
</dbReference>
<protein>
    <recommendedName>
        <fullName evidence="3">Death domain-containing protein</fullName>
    </recommendedName>
</protein>
<dbReference type="Proteomes" id="UP000596742">
    <property type="component" value="Unassembled WGS sequence"/>
</dbReference>
<dbReference type="InterPro" id="IPR011029">
    <property type="entry name" value="DEATH-like_dom_sf"/>
</dbReference>
<evidence type="ECO:0000256" key="2">
    <source>
        <dbReference type="SAM" id="SignalP"/>
    </source>
</evidence>
<feature type="region of interest" description="Disordered" evidence="1">
    <location>
        <begin position="1165"/>
        <end position="1187"/>
    </location>
</feature>
<dbReference type="PROSITE" id="PS50017">
    <property type="entry name" value="DEATH_DOMAIN"/>
    <property type="match status" value="1"/>
</dbReference>
<feature type="chain" id="PRO_5032876398" description="Death domain-containing protein" evidence="2">
    <location>
        <begin position="17"/>
        <end position="1353"/>
    </location>
</feature>
<dbReference type="EMBL" id="UYJE01010470">
    <property type="protein sequence ID" value="VDI83513.1"/>
    <property type="molecule type" value="Genomic_DNA"/>
</dbReference>
<feature type="compositionally biased region" description="Acidic residues" evidence="1">
    <location>
        <begin position="1178"/>
        <end position="1187"/>
    </location>
</feature>
<name>A0A8B6HS78_MYTGA</name>
<keyword evidence="5" id="KW-1185">Reference proteome</keyword>
<dbReference type="Gene3D" id="3.40.50.300">
    <property type="entry name" value="P-loop containing nucleotide triphosphate hydrolases"/>
    <property type="match status" value="1"/>
</dbReference>